<dbReference type="Gene3D" id="1.10.472.10">
    <property type="entry name" value="Cyclin-like"/>
    <property type="match status" value="2"/>
</dbReference>
<gene>
    <name evidence="2" type="ORF">CDCA_CDCA16G4206</name>
</gene>
<protein>
    <recommendedName>
        <fullName evidence="4">Cyclin N-terminal domain-containing protein</fullName>
    </recommendedName>
</protein>
<dbReference type="Proteomes" id="UP001301350">
    <property type="component" value="Unassembled WGS sequence"/>
</dbReference>
<proteinExistence type="predicted"/>
<organism evidence="2 3">
    <name type="scientific">Cyanidium caldarium</name>
    <name type="common">Red alga</name>
    <dbReference type="NCBI Taxonomy" id="2771"/>
    <lineage>
        <taxon>Eukaryota</taxon>
        <taxon>Rhodophyta</taxon>
        <taxon>Bangiophyceae</taxon>
        <taxon>Cyanidiales</taxon>
        <taxon>Cyanidiaceae</taxon>
        <taxon>Cyanidium</taxon>
    </lineage>
</organism>
<evidence type="ECO:0000313" key="2">
    <source>
        <dbReference type="EMBL" id="KAK4538181.1"/>
    </source>
</evidence>
<comment type="caution">
    <text evidence="2">The sequence shown here is derived from an EMBL/GenBank/DDBJ whole genome shotgun (WGS) entry which is preliminary data.</text>
</comment>
<dbReference type="SUPFAM" id="SSF47954">
    <property type="entry name" value="Cyclin-like"/>
    <property type="match status" value="2"/>
</dbReference>
<evidence type="ECO:0000256" key="1">
    <source>
        <dbReference type="SAM" id="MobiDB-lite"/>
    </source>
</evidence>
<dbReference type="GO" id="GO:0016538">
    <property type="term" value="F:cyclin-dependent protein serine/threonine kinase regulator activity"/>
    <property type="evidence" value="ECO:0007669"/>
    <property type="project" value="InterPro"/>
</dbReference>
<name>A0AAV9J1N1_CYACA</name>
<dbReference type="AlphaFoldDB" id="A0AAV9J1N1"/>
<evidence type="ECO:0008006" key="4">
    <source>
        <dbReference type="Google" id="ProtNLM"/>
    </source>
</evidence>
<keyword evidence="3" id="KW-1185">Reference proteome</keyword>
<dbReference type="PANTHER" id="PTHR10026">
    <property type="entry name" value="CYCLIN"/>
    <property type="match status" value="1"/>
</dbReference>
<reference evidence="2 3" key="1">
    <citation type="submission" date="2022-07" db="EMBL/GenBank/DDBJ databases">
        <title>Genome-wide signatures of adaptation to extreme environments.</title>
        <authorList>
            <person name="Cho C.H."/>
            <person name="Yoon H.S."/>
        </authorList>
    </citation>
    <scope>NUCLEOTIDE SEQUENCE [LARGE SCALE GENOMIC DNA]</scope>
    <source>
        <strain evidence="2 3">DBV 063 E5</strain>
    </source>
</reference>
<dbReference type="EMBL" id="JANCYW010000016">
    <property type="protein sequence ID" value="KAK4538181.1"/>
    <property type="molecule type" value="Genomic_DNA"/>
</dbReference>
<dbReference type="GO" id="GO:0006357">
    <property type="term" value="P:regulation of transcription by RNA polymerase II"/>
    <property type="evidence" value="ECO:0007669"/>
    <property type="project" value="InterPro"/>
</dbReference>
<accession>A0AAV9J1N1</accession>
<dbReference type="InterPro" id="IPR043198">
    <property type="entry name" value="Cyclin/Ssn8"/>
</dbReference>
<dbReference type="InterPro" id="IPR036915">
    <property type="entry name" value="Cyclin-like_sf"/>
</dbReference>
<evidence type="ECO:0000313" key="3">
    <source>
        <dbReference type="Proteomes" id="UP001301350"/>
    </source>
</evidence>
<sequence>MTSATPATHCLSCREKRRRLRAEEDAYVRAHHLPSRPAPEDWLFEWPVIEAAPIARPAYTARHAEALRYLVEVGRQLALGSAVRATCIVYYQRYYMHADHLVPPAGAAGEGDDGGRRGAVSRPHRPEASAVADRPFEPMEIAAAAVFLGAKVEESMRRLRDVIFVAVKTRTRHSRTHPGGEEVYEGTERYVQEKQRLLYAERSLLRGICFDLSVEHPYGYLAPMCSQLRRHDAVHGGEPEWWQGCFARAWASITESLMTPACLHYRARDLAAAALAWEAVDGEVGEREELERWCGWRLLAQSEEEGEEAEGSREVSDRESNGAAVATPACRFGVCPAEALEAIAKGMVKRASGRVGAEKPLSAAG</sequence>
<feature type="region of interest" description="Disordered" evidence="1">
    <location>
        <begin position="106"/>
        <end position="132"/>
    </location>
</feature>